<dbReference type="RefSeq" id="WP_116184145.1">
    <property type="nucleotide sequence ID" value="NZ_QTJX01000002.1"/>
</dbReference>
<comment type="caution">
    <text evidence="1">The sequence shown here is derived from an EMBL/GenBank/DDBJ whole genome shotgun (WGS) entry which is preliminary data.</text>
</comment>
<dbReference type="EMBL" id="QTJX01000002">
    <property type="protein sequence ID" value="RDY59531.1"/>
    <property type="molecule type" value="Genomic_DNA"/>
</dbReference>
<dbReference type="InterPro" id="IPR019619">
    <property type="entry name" value="DUF2490"/>
</dbReference>
<keyword evidence="2" id="KW-1185">Reference proteome</keyword>
<evidence type="ECO:0000313" key="2">
    <source>
        <dbReference type="Proteomes" id="UP000261828"/>
    </source>
</evidence>
<evidence type="ECO:0000313" key="1">
    <source>
        <dbReference type="EMBL" id="RDY59531.1"/>
    </source>
</evidence>
<organism evidence="1 2">
    <name type="scientific">Flagellimonas nanhaiensis</name>
    <dbReference type="NCBI Taxonomy" id="2292706"/>
    <lineage>
        <taxon>Bacteria</taxon>
        <taxon>Pseudomonadati</taxon>
        <taxon>Bacteroidota</taxon>
        <taxon>Flavobacteriia</taxon>
        <taxon>Flavobacteriales</taxon>
        <taxon>Flavobacteriaceae</taxon>
        <taxon>Flagellimonas</taxon>
    </lineage>
</organism>
<dbReference type="Proteomes" id="UP000261828">
    <property type="component" value="Unassembled WGS sequence"/>
</dbReference>
<protein>
    <submittedName>
        <fullName evidence="1">DUF2490 domain-containing protein</fullName>
    </submittedName>
</protein>
<proteinExistence type="predicted"/>
<accession>A0A371JPX4</accession>
<gene>
    <name evidence="1" type="ORF">DX873_09130</name>
</gene>
<dbReference type="AlphaFoldDB" id="A0A371JPX4"/>
<reference evidence="1 2" key="1">
    <citation type="submission" date="2018-08" db="EMBL/GenBank/DDBJ databases">
        <title>Muricauda nanhaiensis sp. nov., isolated from seawater of the South China Sea.</title>
        <authorList>
            <person name="Dang Y."/>
        </authorList>
    </citation>
    <scope>NUCLEOTIDE SEQUENCE [LARGE SCALE GENOMIC DNA]</scope>
    <source>
        <strain evidence="1 2">SM1704</strain>
    </source>
</reference>
<sequence>MTISFTNWWRAVLFALLPLTCISQENLTVYWQPQLAINYPVSKTYSHNFTVGHRAYLFDQDDIQIRGRQIDFIHFSKLDLRDNQSIALGIQYRTRDLFGKQPNELRLTQQYNTTKQPLVVRYGHRFRTEQRFIEKLTIHRFRYRFAIDFPLKGEKLNLGEPFLVASLENLLSLGKGQNPQYDNRLNGQVGWKFDKGFKILFGIEYRLEDYTSQRPENVLFFLSTAQLGF</sequence>
<dbReference type="OrthoDB" id="1436620at2"/>
<name>A0A371JPX4_9FLAO</name>
<dbReference type="Pfam" id="PF10677">
    <property type="entry name" value="DUF2490"/>
    <property type="match status" value="1"/>
</dbReference>